<reference evidence="3" key="1">
    <citation type="journal article" date="2020" name="Cell">
        <title>Large-Scale Comparative Analyses of Tick Genomes Elucidate Their Genetic Diversity and Vector Capacities.</title>
        <authorList>
            <consortium name="Tick Genome and Microbiome Consortium (TIGMIC)"/>
            <person name="Jia N."/>
            <person name="Wang J."/>
            <person name="Shi W."/>
            <person name="Du L."/>
            <person name="Sun Y."/>
            <person name="Zhan W."/>
            <person name="Jiang J.F."/>
            <person name="Wang Q."/>
            <person name="Zhang B."/>
            <person name="Ji P."/>
            <person name="Bell-Sakyi L."/>
            <person name="Cui X.M."/>
            <person name="Yuan T.T."/>
            <person name="Jiang B.G."/>
            <person name="Yang W.F."/>
            <person name="Lam T.T."/>
            <person name="Chang Q.C."/>
            <person name="Ding S.J."/>
            <person name="Wang X.J."/>
            <person name="Zhu J.G."/>
            <person name="Ruan X.D."/>
            <person name="Zhao L."/>
            <person name="Wei J.T."/>
            <person name="Ye R.Z."/>
            <person name="Que T.C."/>
            <person name="Du C.H."/>
            <person name="Zhou Y.H."/>
            <person name="Cheng J.X."/>
            <person name="Dai P.F."/>
            <person name="Guo W.B."/>
            <person name="Han X.H."/>
            <person name="Huang E.J."/>
            <person name="Li L.F."/>
            <person name="Wei W."/>
            <person name="Gao Y.C."/>
            <person name="Liu J.Z."/>
            <person name="Shao H.Z."/>
            <person name="Wang X."/>
            <person name="Wang C.C."/>
            <person name="Yang T.C."/>
            <person name="Huo Q.B."/>
            <person name="Li W."/>
            <person name="Chen H.Y."/>
            <person name="Chen S.E."/>
            <person name="Zhou L.G."/>
            <person name="Ni X.B."/>
            <person name="Tian J.H."/>
            <person name="Sheng Y."/>
            <person name="Liu T."/>
            <person name="Pan Y.S."/>
            <person name="Xia L.Y."/>
            <person name="Li J."/>
            <person name="Zhao F."/>
            <person name="Cao W.C."/>
        </authorList>
    </citation>
    <scope>NUCLEOTIDE SEQUENCE</scope>
    <source>
        <strain evidence="3">Rmic-2018</strain>
    </source>
</reference>
<keyword evidence="4" id="KW-1185">Reference proteome</keyword>
<name>A0A9J6DCA5_RHIMP</name>
<organism evidence="3 4">
    <name type="scientific">Rhipicephalus microplus</name>
    <name type="common">Cattle tick</name>
    <name type="synonym">Boophilus microplus</name>
    <dbReference type="NCBI Taxonomy" id="6941"/>
    <lineage>
        <taxon>Eukaryota</taxon>
        <taxon>Metazoa</taxon>
        <taxon>Ecdysozoa</taxon>
        <taxon>Arthropoda</taxon>
        <taxon>Chelicerata</taxon>
        <taxon>Arachnida</taxon>
        <taxon>Acari</taxon>
        <taxon>Parasitiformes</taxon>
        <taxon>Ixodida</taxon>
        <taxon>Ixodoidea</taxon>
        <taxon>Ixodidae</taxon>
        <taxon>Rhipicephalinae</taxon>
        <taxon>Rhipicephalus</taxon>
        <taxon>Boophilus</taxon>
    </lineage>
</organism>
<proteinExistence type="predicted"/>
<dbReference type="SUPFAM" id="SSF54556">
    <property type="entry name" value="Chitinase insertion domain"/>
    <property type="match status" value="1"/>
</dbReference>
<dbReference type="EMBL" id="JABSTU010000010">
    <property type="protein sequence ID" value="KAH8019577.1"/>
    <property type="molecule type" value="Genomic_DNA"/>
</dbReference>
<dbReference type="Proteomes" id="UP000821866">
    <property type="component" value="Chromosome 8"/>
</dbReference>
<protein>
    <recommendedName>
        <fullName evidence="2">GH18 domain-containing protein</fullName>
    </recommendedName>
</protein>
<gene>
    <name evidence="3" type="ORF">HPB51_020276</name>
</gene>
<dbReference type="InterPro" id="IPR017853">
    <property type="entry name" value="GH"/>
</dbReference>
<feature type="signal peptide" evidence="1">
    <location>
        <begin position="1"/>
        <end position="20"/>
    </location>
</feature>
<dbReference type="GO" id="GO:0005975">
    <property type="term" value="P:carbohydrate metabolic process"/>
    <property type="evidence" value="ECO:0007669"/>
    <property type="project" value="InterPro"/>
</dbReference>
<dbReference type="Pfam" id="PF00704">
    <property type="entry name" value="Glyco_hydro_18"/>
    <property type="match status" value="1"/>
</dbReference>
<feature type="chain" id="PRO_5039887288" description="GH18 domain-containing protein" evidence="1">
    <location>
        <begin position="21"/>
        <end position="433"/>
    </location>
</feature>
<keyword evidence="1" id="KW-0732">Signal</keyword>
<dbReference type="VEuPathDB" id="VectorBase:LOC119175752"/>
<dbReference type="PANTHER" id="PTHR11177:SF360">
    <property type="entry name" value="CHITINASE 4-RELATED"/>
    <property type="match status" value="1"/>
</dbReference>
<dbReference type="Gene3D" id="3.10.50.10">
    <property type="match status" value="1"/>
</dbReference>
<dbReference type="SUPFAM" id="SSF51445">
    <property type="entry name" value="(Trans)glycosidases"/>
    <property type="match status" value="1"/>
</dbReference>
<evidence type="ECO:0000313" key="4">
    <source>
        <dbReference type="Proteomes" id="UP000821866"/>
    </source>
</evidence>
<feature type="domain" description="GH18" evidence="2">
    <location>
        <begin position="38"/>
        <end position="428"/>
    </location>
</feature>
<dbReference type="InterPro" id="IPR029070">
    <property type="entry name" value="Chitinase_insertion_sf"/>
</dbReference>
<dbReference type="PROSITE" id="PS51910">
    <property type="entry name" value="GH18_2"/>
    <property type="match status" value="1"/>
</dbReference>
<dbReference type="FunFam" id="3.10.50.10:FF:000008">
    <property type="entry name" value="Chitinase 11"/>
    <property type="match status" value="1"/>
</dbReference>
<dbReference type="SMART" id="SM00636">
    <property type="entry name" value="Glyco_18"/>
    <property type="match status" value="1"/>
</dbReference>
<dbReference type="GO" id="GO:0004568">
    <property type="term" value="F:chitinase activity"/>
    <property type="evidence" value="ECO:0007669"/>
    <property type="project" value="TreeGrafter"/>
</dbReference>
<evidence type="ECO:0000313" key="3">
    <source>
        <dbReference type="EMBL" id="KAH8019577.1"/>
    </source>
</evidence>
<comment type="caution">
    <text evidence="3">The sequence shown here is derived from an EMBL/GenBank/DDBJ whole genome shotgun (WGS) entry which is preliminary data.</text>
</comment>
<evidence type="ECO:0000259" key="2">
    <source>
        <dbReference type="PROSITE" id="PS51910"/>
    </source>
</evidence>
<dbReference type="GO" id="GO:0005576">
    <property type="term" value="C:extracellular region"/>
    <property type="evidence" value="ECO:0007669"/>
    <property type="project" value="TreeGrafter"/>
</dbReference>
<accession>A0A9J6DCA5</accession>
<sequence length="433" mass="47287">MKWVASLSLFLTLLVVGTHSATITTSSPTAPTAENNDRRVVCYWNSWSYYRKGKGKSLVQKLDTRPCTHLVYNTVGIRGAEVVSSDPWNDYSDSGGNGNLRRFANLKKRNGALKLLVAVGGQSLGSVPFSKLALSDKHRKEFADSGVAFCREHRVDGLVLTWHYPASGGGRPQDKDNFVLLLREMKTAFNKAKLQLGVDLSVAREIVANGYNLPEIAKNVDFMTVNAFDYWGVWSGRTGPVAPLHGLSESDYTTASVSYSINSYLKTGVPRSKIVLAITTLGRTWTLNDTSNVGYGAFTSEGGPAGNYTQTSGALGYNEICESMKKDKWVVNYDKGLKASYAVLLPTWISYEDPQSAKDKTQVKSRVLVSPVEKNSSEWKSESVQAAFAREKQLGGIAIVTLDTDDFDGNCGDPLPILNTAAKEFLGTEDEST</sequence>
<dbReference type="GO" id="GO:0006032">
    <property type="term" value="P:chitin catabolic process"/>
    <property type="evidence" value="ECO:0007669"/>
    <property type="project" value="TreeGrafter"/>
</dbReference>
<evidence type="ECO:0000256" key="1">
    <source>
        <dbReference type="SAM" id="SignalP"/>
    </source>
</evidence>
<dbReference type="InterPro" id="IPR001223">
    <property type="entry name" value="Glyco_hydro18_cat"/>
</dbReference>
<dbReference type="InterPro" id="IPR050314">
    <property type="entry name" value="Glycosyl_Hydrlase_18"/>
</dbReference>
<reference evidence="3" key="2">
    <citation type="submission" date="2021-09" db="EMBL/GenBank/DDBJ databases">
        <authorList>
            <person name="Jia N."/>
            <person name="Wang J."/>
            <person name="Shi W."/>
            <person name="Du L."/>
            <person name="Sun Y."/>
            <person name="Zhan W."/>
            <person name="Jiang J."/>
            <person name="Wang Q."/>
            <person name="Zhang B."/>
            <person name="Ji P."/>
            <person name="Sakyi L.B."/>
            <person name="Cui X."/>
            <person name="Yuan T."/>
            <person name="Jiang B."/>
            <person name="Yang W."/>
            <person name="Lam T.T.-Y."/>
            <person name="Chang Q."/>
            <person name="Ding S."/>
            <person name="Wang X."/>
            <person name="Zhu J."/>
            <person name="Ruan X."/>
            <person name="Zhao L."/>
            <person name="Wei J."/>
            <person name="Que T."/>
            <person name="Du C."/>
            <person name="Cheng J."/>
            <person name="Dai P."/>
            <person name="Han X."/>
            <person name="Huang E."/>
            <person name="Gao Y."/>
            <person name="Liu J."/>
            <person name="Shao H."/>
            <person name="Ye R."/>
            <person name="Li L."/>
            <person name="Wei W."/>
            <person name="Wang X."/>
            <person name="Wang C."/>
            <person name="Huo Q."/>
            <person name="Li W."/>
            <person name="Guo W."/>
            <person name="Chen H."/>
            <person name="Chen S."/>
            <person name="Zhou L."/>
            <person name="Zhou L."/>
            <person name="Ni X."/>
            <person name="Tian J."/>
            <person name="Zhou Y."/>
            <person name="Sheng Y."/>
            <person name="Liu T."/>
            <person name="Pan Y."/>
            <person name="Xia L."/>
            <person name="Li J."/>
            <person name="Zhao F."/>
            <person name="Cao W."/>
        </authorList>
    </citation>
    <scope>NUCLEOTIDE SEQUENCE</scope>
    <source>
        <strain evidence="3">Rmic-2018</strain>
        <tissue evidence="3">Larvae</tissue>
    </source>
</reference>
<dbReference type="InterPro" id="IPR011583">
    <property type="entry name" value="Chitinase_II/V-like_cat"/>
</dbReference>
<dbReference type="Gene3D" id="3.20.20.80">
    <property type="entry name" value="Glycosidases"/>
    <property type="match status" value="2"/>
</dbReference>
<dbReference type="PANTHER" id="PTHR11177">
    <property type="entry name" value="CHITINASE"/>
    <property type="match status" value="1"/>
</dbReference>
<dbReference type="GO" id="GO:0008061">
    <property type="term" value="F:chitin binding"/>
    <property type="evidence" value="ECO:0007669"/>
    <property type="project" value="InterPro"/>
</dbReference>
<dbReference type="AlphaFoldDB" id="A0A9J6DCA5"/>